<reference evidence="2 3" key="1">
    <citation type="submission" date="2019-12" db="EMBL/GenBank/DDBJ databases">
        <title>Genome sequenceing of Clostridium bovifaecis.</title>
        <authorList>
            <person name="Yao Y."/>
        </authorList>
    </citation>
    <scope>NUCLEOTIDE SEQUENCE [LARGE SCALE GENOMIC DNA]</scope>
    <source>
        <strain evidence="2 3">BXX</strain>
    </source>
</reference>
<dbReference type="PANTHER" id="PTHR37804:SF1">
    <property type="entry name" value="CDAA REGULATORY PROTEIN CDAR"/>
    <property type="match status" value="1"/>
</dbReference>
<evidence type="ECO:0000256" key="1">
    <source>
        <dbReference type="SAM" id="MobiDB-lite"/>
    </source>
</evidence>
<dbReference type="InterPro" id="IPR053154">
    <property type="entry name" value="c-di-AMP_regulator"/>
</dbReference>
<dbReference type="Gene3D" id="2.170.120.30">
    <property type="match status" value="1"/>
</dbReference>
<evidence type="ECO:0000313" key="3">
    <source>
        <dbReference type="Proteomes" id="UP000422764"/>
    </source>
</evidence>
<sequence>MILPSNTKLIDGSNIIDGEVILDRIIEKNLTSSIEIRNLPSGFSAKLDRESLSMVISGGKTSVSGLKAESIKCYINLGELDEGEYTIPIGIELPQNVTLVSQGTKFVKVSIVKSDSKSTNAEDGKNSGEVSDKNTTNTGANN</sequence>
<keyword evidence="3" id="KW-1185">Reference proteome</keyword>
<feature type="compositionally biased region" description="Basic and acidic residues" evidence="1">
    <location>
        <begin position="117"/>
        <end position="132"/>
    </location>
</feature>
<name>A0A6I6ERQ8_9CLOT</name>
<organism evidence="2 3">
    <name type="scientific">Clostridium bovifaecis</name>
    <dbReference type="NCBI Taxonomy" id="2184719"/>
    <lineage>
        <taxon>Bacteria</taxon>
        <taxon>Bacillati</taxon>
        <taxon>Bacillota</taxon>
        <taxon>Clostridia</taxon>
        <taxon>Eubacteriales</taxon>
        <taxon>Clostridiaceae</taxon>
        <taxon>Clostridium</taxon>
    </lineage>
</organism>
<dbReference type="Proteomes" id="UP000422764">
    <property type="component" value="Chromosome"/>
</dbReference>
<proteinExistence type="predicted"/>
<feature type="region of interest" description="Disordered" evidence="1">
    <location>
        <begin position="117"/>
        <end position="142"/>
    </location>
</feature>
<evidence type="ECO:0000313" key="2">
    <source>
        <dbReference type="EMBL" id="QGU96442.1"/>
    </source>
</evidence>
<accession>A0A6I6ERQ8</accession>
<feature type="compositionally biased region" description="Polar residues" evidence="1">
    <location>
        <begin position="133"/>
        <end position="142"/>
    </location>
</feature>
<dbReference type="EMBL" id="CP046522">
    <property type="protein sequence ID" value="QGU96442.1"/>
    <property type="molecule type" value="Genomic_DNA"/>
</dbReference>
<protein>
    <submittedName>
        <fullName evidence="2">Uncharacterized protein</fullName>
    </submittedName>
</protein>
<dbReference type="AlphaFoldDB" id="A0A6I6ERQ8"/>
<gene>
    <name evidence="2" type="ORF">GOM49_16245</name>
</gene>
<dbReference type="PANTHER" id="PTHR37804">
    <property type="entry name" value="CDAA REGULATORY PROTEIN CDAR"/>
    <property type="match status" value="1"/>
</dbReference>